<dbReference type="Proteomes" id="UP000424527">
    <property type="component" value="Unassembled WGS sequence"/>
</dbReference>
<keyword evidence="2" id="KW-0812">Transmembrane</keyword>
<dbReference type="EMBL" id="REGW02000008">
    <property type="protein sequence ID" value="KAE8292842.1"/>
    <property type="molecule type" value="Genomic_DNA"/>
</dbReference>
<dbReference type="InterPro" id="IPR046846">
    <property type="entry name" value="PKAT_KLD"/>
</dbReference>
<dbReference type="PANTHER" id="PTHR11861">
    <property type="entry name" value="MELANOCYTE PROTEIN PMEL 17-RELATED"/>
    <property type="match status" value="1"/>
</dbReference>
<evidence type="ECO:0000256" key="1">
    <source>
        <dbReference type="SAM" id="MobiDB-lite"/>
    </source>
</evidence>
<reference evidence="6 7" key="1">
    <citation type="submission" date="2019-07" db="EMBL/GenBank/DDBJ databases">
        <title>Chromosome genome assembly for large yellow croaker.</title>
        <authorList>
            <person name="Xiao S."/>
        </authorList>
    </citation>
    <scope>NUCLEOTIDE SEQUENCE [LARGE SCALE GENOMIC DNA]</scope>
    <source>
        <strain evidence="6">JMULYC20181020</strain>
        <tissue evidence="6">Muscle</tissue>
    </source>
</reference>
<evidence type="ECO:0000313" key="7">
    <source>
        <dbReference type="Proteomes" id="UP000424527"/>
    </source>
</evidence>
<feature type="region of interest" description="Disordered" evidence="1">
    <location>
        <begin position="266"/>
        <end position="285"/>
    </location>
</feature>
<dbReference type="PANTHER" id="PTHR11861:SF12">
    <property type="entry name" value="MELANOCYTE PROTEIN PMEL 17 PRECURSOR"/>
    <property type="match status" value="1"/>
</dbReference>
<accession>A0A6G0INK5</accession>
<keyword evidence="2" id="KW-0472">Membrane</keyword>
<feature type="signal peptide" evidence="3">
    <location>
        <begin position="1"/>
        <end position="19"/>
    </location>
</feature>
<evidence type="ECO:0000256" key="3">
    <source>
        <dbReference type="SAM" id="SignalP"/>
    </source>
</evidence>
<feature type="domain" description="PMEL/NMB N-terminal" evidence="5">
    <location>
        <begin position="30"/>
        <end position="197"/>
    </location>
</feature>
<feature type="transmembrane region" description="Helical" evidence="2">
    <location>
        <begin position="471"/>
        <end position="491"/>
    </location>
</feature>
<dbReference type="InterPro" id="IPR059017">
    <property type="entry name" value="PMEL_NMB_N"/>
</dbReference>
<dbReference type="GO" id="GO:0032438">
    <property type="term" value="P:melanosome organization"/>
    <property type="evidence" value="ECO:0007669"/>
    <property type="project" value="TreeGrafter"/>
</dbReference>
<proteinExistence type="predicted"/>
<evidence type="ECO:0000256" key="2">
    <source>
        <dbReference type="SAM" id="Phobius"/>
    </source>
</evidence>
<dbReference type="Pfam" id="PF20433">
    <property type="entry name" value="PKAT_KLD"/>
    <property type="match status" value="1"/>
</dbReference>
<comment type="caution">
    <text evidence="6">The sequence shown here is derived from an EMBL/GenBank/DDBJ whole genome shotgun (WGS) entry which is preliminary data.</text>
</comment>
<keyword evidence="3" id="KW-0732">Signal</keyword>
<gene>
    <name evidence="6" type="ORF">D5F01_LYC07935</name>
</gene>
<sequence length="545" mass="59708">MRTSVVLLVLLAVASHTVAKPKNRFTRYPSWNTKMYPIWKDGDPRYKESWKGGKVTFNVGNDSPTLTGAKVTFTIDLEFPHNQKVQPNGDVVWAEDCIVNGTKYYKSEPVYPTENTDWEAVFPDGTPVKKDKRPNYVFVWKAWGQYWQVADDSSSSLTISTDDIPLGSYTMDIVIYHYRSREKFIPLGYASTQFSITDQIPFAVSLDQVNDIVAGDMRFVQNRAIAFTVTLHDPSEELTVTHTYINSGVFKPKVVIQAVIPDKACDPPVDNPTKAPGPPADQGTTVKAPALASAVPLLVFTKSTGLNINMVPSDTEEDNTEDEASTASTTQSPQEAPSVAKTPSLINHIMPAETGLTTEGIEKVEIVQMDNTMMATSDMDKNALDITVTCQGSLPKEVCSVILDAECLKPIHTACNMVEPSKECQLVLRHFFNDSGVYCINVSMANDISLAATSAKVNVDMGPGLSSHGTIVIVLGVLVLALAVGIVAYTYKRFKSYRPLKEDVIASAGLQPNQPHSCSAASMFWSLLNRRGAVDNCPLLQERPV</sequence>
<protein>
    <submittedName>
        <fullName evidence="6">Melanocyte protein PMEL</fullName>
    </submittedName>
</protein>
<keyword evidence="7" id="KW-1185">Reference proteome</keyword>
<feature type="domain" description="PKAT KLD" evidence="4">
    <location>
        <begin position="389"/>
        <end position="439"/>
    </location>
</feature>
<dbReference type="GO" id="GO:0005886">
    <property type="term" value="C:plasma membrane"/>
    <property type="evidence" value="ECO:0007669"/>
    <property type="project" value="TreeGrafter"/>
</dbReference>
<dbReference type="InterPro" id="IPR045219">
    <property type="entry name" value="PKAT"/>
</dbReference>
<feature type="compositionally biased region" description="Polar residues" evidence="1">
    <location>
        <begin position="325"/>
        <end position="335"/>
    </location>
</feature>
<organism evidence="6 7">
    <name type="scientific">Larimichthys crocea</name>
    <name type="common">Large yellow croaker</name>
    <name type="synonym">Pseudosciaena crocea</name>
    <dbReference type="NCBI Taxonomy" id="215358"/>
    <lineage>
        <taxon>Eukaryota</taxon>
        <taxon>Metazoa</taxon>
        <taxon>Chordata</taxon>
        <taxon>Craniata</taxon>
        <taxon>Vertebrata</taxon>
        <taxon>Euteleostomi</taxon>
        <taxon>Actinopterygii</taxon>
        <taxon>Neopterygii</taxon>
        <taxon>Teleostei</taxon>
        <taxon>Neoteleostei</taxon>
        <taxon>Acanthomorphata</taxon>
        <taxon>Eupercaria</taxon>
        <taxon>Sciaenidae</taxon>
        <taxon>Larimichthys</taxon>
    </lineage>
</organism>
<evidence type="ECO:0000259" key="5">
    <source>
        <dbReference type="Pfam" id="PF26141"/>
    </source>
</evidence>
<feature type="compositionally biased region" description="Acidic residues" evidence="1">
    <location>
        <begin position="314"/>
        <end position="324"/>
    </location>
</feature>
<evidence type="ECO:0000259" key="4">
    <source>
        <dbReference type="Pfam" id="PF20433"/>
    </source>
</evidence>
<evidence type="ECO:0000313" key="6">
    <source>
        <dbReference type="EMBL" id="KAE8292842.1"/>
    </source>
</evidence>
<feature type="region of interest" description="Disordered" evidence="1">
    <location>
        <begin position="309"/>
        <end position="345"/>
    </location>
</feature>
<dbReference type="Pfam" id="PF26141">
    <property type="entry name" value="PMEL_NMB_N"/>
    <property type="match status" value="1"/>
</dbReference>
<dbReference type="GO" id="GO:0042470">
    <property type="term" value="C:melanosome"/>
    <property type="evidence" value="ECO:0007669"/>
    <property type="project" value="TreeGrafter"/>
</dbReference>
<name>A0A6G0INK5_LARCR</name>
<keyword evidence="2" id="KW-1133">Transmembrane helix</keyword>
<dbReference type="AlphaFoldDB" id="A0A6G0INK5"/>
<feature type="chain" id="PRO_5026197411" evidence="3">
    <location>
        <begin position="20"/>
        <end position="545"/>
    </location>
</feature>